<dbReference type="InterPro" id="IPR036388">
    <property type="entry name" value="WH-like_DNA-bd_sf"/>
</dbReference>
<dbReference type="GO" id="GO:0006355">
    <property type="term" value="P:regulation of DNA-templated transcription"/>
    <property type="evidence" value="ECO:0007669"/>
    <property type="project" value="InterPro"/>
</dbReference>
<feature type="domain" description="OmpR/PhoB-type" evidence="9">
    <location>
        <begin position="79"/>
        <end position="178"/>
    </location>
</feature>
<dbReference type="Proteomes" id="UP000318509">
    <property type="component" value="Unassembled WGS sequence"/>
</dbReference>
<dbReference type="PROSITE" id="PS51755">
    <property type="entry name" value="OMPR_PHOB"/>
    <property type="match status" value="1"/>
</dbReference>
<dbReference type="GO" id="GO:0000156">
    <property type="term" value="F:phosphorelay response regulator activity"/>
    <property type="evidence" value="ECO:0007669"/>
    <property type="project" value="TreeGrafter"/>
</dbReference>
<dbReference type="FunFam" id="1.10.10.10:FF:000018">
    <property type="entry name" value="DNA-binding response regulator ResD"/>
    <property type="match status" value="1"/>
</dbReference>
<dbReference type="Gene3D" id="3.40.50.2300">
    <property type="match status" value="1"/>
</dbReference>
<evidence type="ECO:0000313" key="10">
    <source>
        <dbReference type="EMBL" id="TMI88398.1"/>
    </source>
</evidence>
<evidence type="ECO:0000313" key="11">
    <source>
        <dbReference type="Proteomes" id="UP000318509"/>
    </source>
</evidence>
<dbReference type="InterPro" id="IPR016032">
    <property type="entry name" value="Sig_transdc_resp-reg_C-effctor"/>
</dbReference>
<dbReference type="Gene3D" id="1.10.10.10">
    <property type="entry name" value="Winged helix-like DNA-binding domain superfamily/Winged helix DNA-binding domain"/>
    <property type="match status" value="1"/>
</dbReference>
<gene>
    <name evidence="10" type="ORF">E6H00_12635</name>
</gene>
<evidence type="ECO:0000259" key="8">
    <source>
        <dbReference type="PROSITE" id="PS50110"/>
    </source>
</evidence>
<keyword evidence="5" id="KW-0804">Transcription</keyword>
<evidence type="ECO:0000256" key="5">
    <source>
        <dbReference type="ARBA" id="ARBA00023163"/>
    </source>
</evidence>
<comment type="caution">
    <text evidence="10">The sequence shown here is derived from an EMBL/GenBank/DDBJ whole genome shotgun (WGS) entry which is preliminary data.</text>
</comment>
<dbReference type="Pfam" id="PF00072">
    <property type="entry name" value="Response_reg"/>
    <property type="match status" value="1"/>
</dbReference>
<dbReference type="InterPro" id="IPR001789">
    <property type="entry name" value="Sig_transdc_resp-reg_receiver"/>
</dbReference>
<dbReference type="SMART" id="SM00862">
    <property type="entry name" value="Trans_reg_C"/>
    <property type="match status" value="1"/>
</dbReference>
<dbReference type="PANTHER" id="PTHR48111:SF4">
    <property type="entry name" value="DNA-BINDING DUAL TRANSCRIPTIONAL REGULATOR OMPR"/>
    <property type="match status" value="1"/>
</dbReference>
<dbReference type="InterPro" id="IPR001867">
    <property type="entry name" value="OmpR/PhoB-type_DNA-bd"/>
</dbReference>
<dbReference type="GO" id="GO:0005829">
    <property type="term" value="C:cytosol"/>
    <property type="evidence" value="ECO:0007669"/>
    <property type="project" value="TreeGrafter"/>
</dbReference>
<evidence type="ECO:0000256" key="2">
    <source>
        <dbReference type="ARBA" id="ARBA00023012"/>
    </source>
</evidence>
<proteinExistence type="predicted"/>
<dbReference type="SUPFAM" id="SSF46894">
    <property type="entry name" value="C-terminal effector domain of the bipartite response regulators"/>
    <property type="match status" value="1"/>
</dbReference>
<dbReference type="InterPro" id="IPR039420">
    <property type="entry name" value="WalR-like"/>
</dbReference>
<sequence>PDLVILDLMLPKLDGREVCRRIRETARTPIIMLTARDEESDKLVGLELGADDYITKPFSPREVLARVRAVLRRGSREMPEMVRAGDLVIDLRAHEVSLQGRRVDLTPTEFRLLEILAGHPNQVFTRMQLIDRVQGHAFEGYERTVDAHIKNLRGKVEPNAKAPRYILTVYGVGYKFSIADEHHA</sequence>
<keyword evidence="4 7" id="KW-0238">DNA-binding</keyword>
<dbReference type="PANTHER" id="PTHR48111">
    <property type="entry name" value="REGULATOR OF RPOS"/>
    <property type="match status" value="1"/>
</dbReference>
<dbReference type="Pfam" id="PF00486">
    <property type="entry name" value="Trans_reg_C"/>
    <property type="match status" value="1"/>
</dbReference>
<organism evidence="10 11">
    <name type="scientific">Candidatus Segetimicrobium genomatis</name>
    <dbReference type="NCBI Taxonomy" id="2569760"/>
    <lineage>
        <taxon>Bacteria</taxon>
        <taxon>Bacillati</taxon>
        <taxon>Candidatus Sysuimicrobiota</taxon>
        <taxon>Candidatus Sysuimicrobiia</taxon>
        <taxon>Candidatus Sysuimicrobiales</taxon>
        <taxon>Candidatus Segetimicrobiaceae</taxon>
        <taxon>Candidatus Segetimicrobium</taxon>
    </lineage>
</organism>
<evidence type="ECO:0000259" key="9">
    <source>
        <dbReference type="PROSITE" id="PS51755"/>
    </source>
</evidence>
<feature type="non-terminal residue" evidence="10">
    <location>
        <position position="1"/>
    </location>
</feature>
<evidence type="ECO:0000256" key="1">
    <source>
        <dbReference type="ARBA" id="ARBA00022553"/>
    </source>
</evidence>
<dbReference type="EMBL" id="VBAK01000140">
    <property type="protein sequence ID" value="TMI88398.1"/>
    <property type="molecule type" value="Genomic_DNA"/>
</dbReference>
<dbReference type="SMART" id="SM00448">
    <property type="entry name" value="REC"/>
    <property type="match status" value="1"/>
</dbReference>
<dbReference type="InterPro" id="IPR011006">
    <property type="entry name" value="CheY-like_superfamily"/>
</dbReference>
<feature type="DNA-binding region" description="OmpR/PhoB-type" evidence="7">
    <location>
        <begin position="79"/>
        <end position="178"/>
    </location>
</feature>
<keyword evidence="2" id="KW-0902">Two-component regulatory system</keyword>
<name>A0A537JXY2_9BACT</name>
<evidence type="ECO:0000256" key="3">
    <source>
        <dbReference type="ARBA" id="ARBA00023015"/>
    </source>
</evidence>
<accession>A0A537JXY2</accession>
<dbReference type="AlphaFoldDB" id="A0A537JXY2"/>
<feature type="modified residue" description="4-aspartylphosphate" evidence="6">
    <location>
        <position position="7"/>
    </location>
</feature>
<dbReference type="SUPFAM" id="SSF52172">
    <property type="entry name" value="CheY-like"/>
    <property type="match status" value="1"/>
</dbReference>
<protein>
    <submittedName>
        <fullName evidence="10">Response regulator transcription factor</fullName>
    </submittedName>
</protein>
<dbReference type="GO" id="GO:0000976">
    <property type="term" value="F:transcription cis-regulatory region binding"/>
    <property type="evidence" value="ECO:0007669"/>
    <property type="project" value="TreeGrafter"/>
</dbReference>
<reference evidence="10 11" key="1">
    <citation type="journal article" date="2019" name="Nat. Microbiol.">
        <title>Mediterranean grassland soil C-N compound turnover is dependent on rainfall and depth, and is mediated by genomically divergent microorganisms.</title>
        <authorList>
            <person name="Diamond S."/>
            <person name="Andeer P.F."/>
            <person name="Li Z."/>
            <person name="Crits-Christoph A."/>
            <person name="Burstein D."/>
            <person name="Anantharaman K."/>
            <person name="Lane K.R."/>
            <person name="Thomas B.C."/>
            <person name="Pan C."/>
            <person name="Northen T.R."/>
            <person name="Banfield J.F."/>
        </authorList>
    </citation>
    <scope>NUCLEOTIDE SEQUENCE [LARGE SCALE GENOMIC DNA]</scope>
    <source>
        <strain evidence="10">NP_3</strain>
    </source>
</reference>
<evidence type="ECO:0000256" key="6">
    <source>
        <dbReference type="PROSITE-ProRule" id="PRU00169"/>
    </source>
</evidence>
<evidence type="ECO:0000256" key="4">
    <source>
        <dbReference type="ARBA" id="ARBA00023125"/>
    </source>
</evidence>
<dbReference type="Gene3D" id="6.10.250.690">
    <property type="match status" value="1"/>
</dbReference>
<evidence type="ECO:0000256" key="7">
    <source>
        <dbReference type="PROSITE-ProRule" id="PRU01091"/>
    </source>
</evidence>
<keyword evidence="3" id="KW-0805">Transcription regulation</keyword>
<dbReference type="CDD" id="cd00383">
    <property type="entry name" value="trans_reg_C"/>
    <property type="match status" value="1"/>
</dbReference>
<dbReference type="GO" id="GO:0032993">
    <property type="term" value="C:protein-DNA complex"/>
    <property type="evidence" value="ECO:0007669"/>
    <property type="project" value="TreeGrafter"/>
</dbReference>
<keyword evidence="1 6" id="KW-0597">Phosphoprotein</keyword>
<dbReference type="PROSITE" id="PS50110">
    <property type="entry name" value="RESPONSE_REGULATORY"/>
    <property type="match status" value="1"/>
</dbReference>
<feature type="domain" description="Response regulatory" evidence="8">
    <location>
        <begin position="1"/>
        <end position="71"/>
    </location>
</feature>